<dbReference type="GO" id="GO:0048513">
    <property type="term" value="P:animal organ development"/>
    <property type="evidence" value="ECO:0007669"/>
    <property type="project" value="TreeGrafter"/>
</dbReference>
<dbReference type="PANTHER" id="PTHR10603">
    <property type="entry name" value="FRAGILE X MENTAL RETARDATION SYNDROME-RELATED PROTEIN"/>
    <property type="match status" value="1"/>
</dbReference>
<dbReference type="GO" id="GO:0048170">
    <property type="term" value="P:positive regulation of long-term neuronal synaptic plasticity"/>
    <property type="evidence" value="ECO:0007669"/>
    <property type="project" value="TreeGrafter"/>
</dbReference>
<dbReference type="InterPro" id="IPR022034">
    <property type="entry name" value="FMR1-like_C_core"/>
</dbReference>
<evidence type="ECO:0000256" key="5">
    <source>
        <dbReference type="ARBA" id="ARBA00022490"/>
    </source>
</evidence>
<feature type="region of interest" description="Disordered" evidence="18">
    <location>
        <begin position="494"/>
        <end position="535"/>
    </location>
</feature>
<evidence type="ECO:0000256" key="10">
    <source>
        <dbReference type="ARBA" id="ARBA00022884"/>
    </source>
</evidence>
<dbReference type="GO" id="GO:0045182">
    <property type="term" value="F:translation regulator activity"/>
    <property type="evidence" value="ECO:0007669"/>
    <property type="project" value="TreeGrafter"/>
</dbReference>
<dbReference type="InterPro" id="IPR040148">
    <property type="entry name" value="FMR1"/>
</dbReference>
<keyword evidence="21" id="KW-1185">Reference proteome</keyword>
<keyword evidence="14" id="KW-0687">Ribonucleoprotein</keyword>
<dbReference type="GO" id="GO:0042734">
    <property type="term" value="C:presynaptic membrane"/>
    <property type="evidence" value="ECO:0007669"/>
    <property type="project" value="UniProtKB-SubCell"/>
</dbReference>
<dbReference type="PROSITE" id="PS50084">
    <property type="entry name" value="KH_TYPE_1"/>
    <property type="match status" value="2"/>
</dbReference>
<dbReference type="FunFam" id="2.30.30.140:FF:000002">
    <property type="entry name" value="Fragile X mental retardation 1, isoform CRA_e"/>
    <property type="match status" value="1"/>
</dbReference>
<evidence type="ECO:0000256" key="3">
    <source>
        <dbReference type="ARBA" id="ARBA00004495"/>
    </source>
</evidence>
<dbReference type="GO" id="GO:0032433">
    <property type="term" value="C:filopodium tip"/>
    <property type="evidence" value="ECO:0007669"/>
    <property type="project" value="UniProtKB-SubCell"/>
</dbReference>
<dbReference type="Pfam" id="PF05641">
    <property type="entry name" value="Agenet"/>
    <property type="match status" value="1"/>
</dbReference>
<keyword evidence="12" id="KW-0770">Synapse</keyword>
<dbReference type="GO" id="GO:0043488">
    <property type="term" value="P:regulation of mRNA stability"/>
    <property type="evidence" value="ECO:0007669"/>
    <property type="project" value="TreeGrafter"/>
</dbReference>
<dbReference type="PROSITE" id="PS51641">
    <property type="entry name" value="AGENET_LIKE"/>
    <property type="match status" value="2"/>
</dbReference>
<dbReference type="SMART" id="SM00322">
    <property type="entry name" value="KH"/>
    <property type="match status" value="2"/>
</dbReference>
<dbReference type="CDD" id="cd22512">
    <property type="entry name" value="KH_I_FMR1_rpt3"/>
    <property type="match status" value="1"/>
</dbReference>
<dbReference type="AlphaFoldDB" id="A0A5C6MM40"/>
<organism evidence="20 21">
    <name type="scientific">Takifugu flavidus</name>
    <name type="common">sansaifugu</name>
    <dbReference type="NCBI Taxonomy" id="433684"/>
    <lineage>
        <taxon>Eukaryota</taxon>
        <taxon>Metazoa</taxon>
        <taxon>Chordata</taxon>
        <taxon>Craniata</taxon>
        <taxon>Vertebrata</taxon>
        <taxon>Euteleostomi</taxon>
        <taxon>Actinopterygii</taxon>
        <taxon>Neopterygii</taxon>
        <taxon>Teleostei</taxon>
        <taxon>Neoteleostei</taxon>
        <taxon>Acanthomorphata</taxon>
        <taxon>Eupercaria</taxon>
        <taxon>Tetraodontiformes</taxon>
        <taxon>Tetradontoidea</taxon>
        <taxon>Tetraodontidae</taxon>
        <taxon>Takifugu</taxon>
    </lineage>
</organism>
<dbReference type="GO" id="GO:0043204">
    <property type="term" value="C:perikaryon"/>
    <property type="evidence" value="ECO:0007669"/>
    <property type="project" value="UniProtKB-SubCell"/>
</dbReference>
<sequence>MDDLVVEVRGTSGAFYKAFVKDVQDGSVTVAFENNWQAERQMSIQDVRFPPPPGFQRDICESDEVEAIIILLGSLSGRISCGKKLREETVSQSAVSVRDSIMQWKKLSTKVYSRPNEKEPCGWWPATVRMVKGEFYVIEYAACDATLNEIVTLERLRPVNPNKPMVKNTFIKIRVDVPEDLQLMCSSESAHKEYKKAIRAFSVTYDPKKQQLVILSVNEVTRKRTSMINDMHFRSLRSKLFVIQGNREAIRHLEKSRQMAARFHEQFTVREDLMGLAIGTHGANIQQARKVPGVTNIDLDEETCTFHIYGENQEAVRLARNVLEFTEDVIDVPRNLVGKVIGRNGKLIQEVVNKSGVIRVCIEPESETSPPAAAADKGLVPFVFLGTKESISNARVLLDYHLNYLKEVDQLHLERLHIDEQLRQFGGGPTAAPRMTKDKHSLLDNGVDPGSSRGATRGPGQGGEALMVSAANSGASNPSETSCEHKDELTDWSLAPADEQVSASGVQPRRTDDRKRGTKGRGGRGRGANKGGDMQFTSHYIREEDSLQARLSLFTFNRRQTCSRGFSSHLLNRFIPSGVMGGYEAPRQTKHASEDVLGPEHLQITAEVLLSKIRVDCNNERTVQHSFGKRRGASGPSSHSGDSRGPYCPQSQKGNTERGLKKDKQDSHSLVNGVSKMDHLKTI</sequence>
<evidence type="ECO:0000256" key="16">
    <source>
        <dbReference type="ARBA" id="ARBA00034111"/>
    </source>
</evidence>
<keyword evidence="5" id="KW-0963">Cytoplasm</keyword>
<dbReference type="GO" id="GO:0007399">
    <property type="term" value="P:nervous system development"/>
    <property type="evidence" value="ECO:0007669"/>
    <property type="project" value="UniProtKB-KW"/>
</dbReference>
<evidence type="ECO:0000259" key="19">
    <source>
        <dbReference type="PROSITE" id="PS51641"/>
    </source>
</evidence>
<dbReference type="GO" id="GO:0099577">
    <property type="term" value="P:regulation of translation at presynapse, modulating synaptic transmission"/>
    <property type="evidence" value="ECO:0007669"/>
    <property type="project" value="TreeGrafter"/>
</dbReference>
<dbReference type="InterPro" id="IPR040472">
    <property type="entry name" value="FMRP_KH0"/>
</dbReference>
<dbReference type="Gene3D" id="2.30.30.140">
    <property type="match status" value="2"/>
</dbReference>
<evidence type="ECO:0000256" key="6">
    <source>
        <dbReference type="ARBA" id="ARBA00022491"/>
    </source>
</evidence>
<dbReference type="GO" id="GO:0051028">
    <property type="term" value="P:mRNA transport"/>
    <property type="evidence" value="ECO:0007669"/>
    <property type="project" value="TreeGrafter"/>
</dbReference>
<dbReference type="InterPro" id="IPR008395">
    <property type="entry name" value="Agenet-like_dom"/>
</dbReference>
<feature type="compositionally biased region" description="Basic and acidic residues" evidence="18">
    <location>
        <begin position="655"/>
        <end position="667"/>
    </location>
</feature>
<comment type="caution">
    <text evidence="20">The sequence shown here is derived from an EMBL/GenBank/DDBJ whole genome shotgun (WGS) entry which is preliminary data.</text>
</comment>
<dbReference type="GO" id="GO:0045727">
    <property type="term" value="P:positive regulation of translation"/>
    <property type="evidence" value="ECO:0007669"/>
    <property type="project" value="TreeGrafter"/>
</dbReference>
<dbReference type="Proteomes" id="UP000324091">
    <property type="component" value="Chromosome 9"/>
</dbReference>
<evidence type="ECO:0000256" key="8">
    <source>
        <dbReference type="ARBA" id="ARBA00022737"/>
    </source>
</evidence>
<evidence type="ECO:0000256" key="14">
    <source>
        <dbReference type="ARBA" id="ARBA00023274"/>
    </source>
</evidence>
<dbReference type="Pfam" id="PF12235">
    <property type="entry name" value="FXMRP1_C_core"/>
    <property type="match status" value="1"/>
</dbReference>
<dbReference type="GO" id="GO:1990904">
    <property type="term" value="C:ribonucleoprotein complex"/>
    <property type="evidence" value="ECO:0007669"/>
    <property type="project" value="UniProtKB-KW"/>
</dbReference>
<dbReference type="InterPro" id="IPR041560">
    <property type="entry name" value="Tudor_FRM1"/>
</dbReference>
<feature type="region of interest" description="Disordered" evidence="18">
    <location>
        <begin position="424"/>
        <end position="465"/>
    </location>
</feature>
<comment type="similarity">
    <text evidence="4">Belongs to the FMR1 family.</text>
</comment>
<accession>A0A5C6MM40</accession>
<evidence type="ECO:0000256" key="17">
    <source>
        <dbReference type="PROSITE-ProRule" id="PRU00117"/>
    </source>
</evidence>
<evidence type="ECO:0000256" key="15">
    <source>
        <dbReference type="ARBA" id="ARBA00034102"/>
    </source>
</evidence>
<gene>
    <name evidence="20" type="ORF">D4764_09G0009730</name>
</gene>
<keyword evidence="11" id="KW-0524">Neurogenesis</keyword>
<evidence type="ECO:0000256" key="13">
    <source>
        <dbReference type="ARBA" id="ARBA00023273"/>
    </source>
</evidence>
<evidence type="ECO:0000256" key="12">
    <source>
        <dbReference type="ARBA" id="ARBA00023018"/>
    </source>
</evidence>
<keyword evidence="13" id="KW-0966">Cell projection</keyword>
<dbReference type="GO" id="GO:0005634">
    <property type="term" value="C:nucleus"/>
    <property type="evidence" value="ECO:0007669"/>
    <property type="project" value="TreeGrafter"/>
</dbReference>
<protein>
    <submittedName>
        <fullName evidence="20">Synaptic functional regulator FMR1</fullName>
    </submittedName>
</protein>
<reference evidence="20 21" key="1">
    <citation type="submission" date="2019-04" db="EMBL/GenBank/DDBJ databases">
        <title>Chromosome genome assembly for Takifugu flavidus.</title>
        <authorList>
            <person name="Xiao S."/>
        </authorList>
    </citation>
    <scope>NUCLEOTIDE SEQUENCE [LARGE SCALE GENOMIC DNA]</scope>
    <source>
        <strain evidence="20">HTHZ2018</strain>
        <tissue evidence="20">Muscle</tissue>
    </source>
</reference>
<evidence type="ECO:0000256" key="9">
    <source>
        <dbReference type="ARBA" id="ARBA00022845"/>
    </source>
</evidence>
<evidence type="ECO:0000256" key="4">
    <source>
        <dbReference type="ARBA" id="ARBA00006633"/>
    </source>
</evidence>
<dbReference type="PANTHER" id="PTHR10603:SF4">
    <property type="entry name" value="FRAGILE X MESSENGER RIBONUCLEOPROTEIN 1"/>
    <property type="match status" value="1"/>
</dbReference>
<proteinExistence type="inferred from homology"/>
<dbReference type="GO" id="GO:0010494">
    <property type="term" value="C:cytoplasmic stress granule"/>
    <property type="evidence" value="ECO:0007669"/>
    <property type="project" value="UniProtKB-SubCell"/>
</dbReference>
<dbReference type="Gene3D" id="3.30.1370.10">
    <property type="entry name" value="K Homology domain, type 1"/>
    <property type="match status" value="2"/>
</dbReference>
<comment type="subcellular location">
    <subcellularLocation>
        <location evidence="3">Cell projection</location>
        <location evidence="3">Filopodium tip</location>
    </subcellularLocation>
    <subcellularLocation>
        <location evidence="1">Cytoplasm</location>
        <location evidence="1">Stress granule</location>
    </subcellularLocation>
    <subcellularLocation>
        <location evidence="2">Perikaryon</location>
    </subcellularLocation>
    <subcellularLocation>
        <location evidence="16">Presynaptic cell membrane</location>
    </subcellularLocation>
    <subcellularLocation>
        <location evidence="15">Synapse</location>
        <location evidence="15">Synaptosome</location>
    </subcellularLocation>
</comment>
<feature type="domain" description="Agenet-like" evidence="19">
    <location>
        <begin position="99"/>
        <end position="159"/>
    </location>
</feature>
<keyword evidence="8" id="KW-0677">Repeat</keyword>
<dbReference type="FunFam" id="3.30.1370.10:FF:000054">
    <property type="entry name" value="Fragile X mental retardation protein 1"/>
    <property type="match status" value="1"/>
</dbReference>
<evidence type="ECO:0000256" key="1">
    <source>
        <dbReference type="ARBA" id="ARBA00004210"/>
    </source>
</evidence>
<evidence type="ECO:0000256" key="7">
    <source>
        <dbReference type="ARBA" id="ARBA00022599"/>
    </source>
</evidence>
<dbReference type="InterPro" id="IPR004087">
    <property type="entry name" value="KH_dom"/>
</dbReference>
<dbReference type="Pfam" id="PF17904">
    <property type="entry name" value="KH_9"/>
    <property type="match status" value="1"/>
</dbReference>
<feature type="region of interest" description="Disordered" evidence="18">
    <location>
        <begin position="624"/>
        <end position="683"/>
    </location>
</feature>
<evidence type="ECO:0000256" key="11">
    <source>
        <dbReference type="ARBA" id="ARBA00022902"/>
    </source>
</evidence>
<evidence type="ECO:0000256" key="2">
    <source>
        <dbReference type="ARBA" id="ARBA00004484"/>
    </source>
</evidence>
<keyword evidence="6" id="KW-0678">Repressor</keyword>
<dbReference type="Pfam" id="PF00013">
    <property type="entry name" value="KH_1"/>
    <property type="match status" value="2"/>
</dbReference>
<dbReference type="SUPFAM" id="SSF54791">
    <property type="entry name" value="Eukaryotic type KH-domain (KH-domain type I)"/>
    <property type="match status" value="2"/>
</dbReference>
<keyword evidence="10 17" id="KW-0694">RNA-binding</keyword>
<dbReference type="InterPro" id="IPR004088">
    <property type="entry name" value="KH_dom_type_1"/>
</dbReference>
<dbReference type="FunFam" id="3.30.1370.10:FF:000004">
    <property type="entry name" value="Fragile X mental retardation 1, isoform CRA_e"/>
    <property type="match status" value="1"/>
</dbReference>
<feature type="domain" description="Agenet-like" evidence="19">
    <location>
        <begin position="3"/>
        <end position="50"/>
    </location>
</feature>
<evidence type="ECO:0000313" key="20">
    <source>
        <dbReference type="EMBL" id="TWW55923.1"/>
    </source>
</evidence>
<dbReference type="EMBL" id="RHFK02000022">
    <property type="protein sequence ID" value="TWW55923.1"/>
    <property type="molecule type" value="Genomic_DNA"/>
</dbReference>
<dbReference type="GO" id="GO:0043005">
    <property type="term" value="C:neuron projection"/>
    <property type="evidence" value="ECO:0007669"/>
    <property type="project" value="UniProtKB-KW"/>
</dbReference>
<evidence type="ECO:0000313" key="21">
    <source>
        <dbReference type="Proteomes" id="UP000324091"/>
    </source>
</evidence>
<name>A0A5C6MM40_9TELE</name>
<evidence type="ECO:0000256" key="18">
    <source>
        <dbReference type="SAM" id="MobiDB-lite"/>
    </source>
</evidence>
<dbReference type="InterPro" id="IPR036612">
    <property type="entry name" value="KH_dom_type_1_sf"/>
</dbReference>
<dbReference type="GO" id="GO:0003730">
    <property type="term" value="F:mRNA 3'-UTR binding"/>
    <property type="evidence" value="ECO:0007669"/>
    <property type="project" value="TreeGrafter"/>
</dbReference>
<dbReference type="Pfam" id="PF18336">
    <property type="entry name" value="Tudor_FRX1"/>
    <property type="match status" value="1"/>
</dbReference>
<keyword evidence="9" id="KW-0810">Translation regulation</keyword>
<keyword evidence="7" id="KW-0771">Synaptosome</keyword>